<dbReference type="AlphaFoldDB" id="A0A183UK27"/>
<dbReference type="WBParaSite" id="TCNE_0000884701-mRNA-1">
    <property type="protein sequence ID" value="TCNE_0000884701-mRNA-1"/>
    <property type="gene ID" value="TCNE_0000884701"/>
</dbReference>
<keyword evidence="2" id="KW-1185">Reference proteome</keyword>
<accession>A0A183UK27</accession>
<sequence>METGTHNRRTMKLRTVATMPIRLLRCLRSIRRIEAGVQPRNGISQGTRRTREMRQTLPDSLIFRVLLYALPLDLCIWRRVSKSFKKYVDERISNVIEIDVHKACIEDATTSATASLIGSSGYLQKQVNGYGCWEWQRFHKAHVSIRLVPCAGSGSKERVELVVDERWRSADVTAVCRSMGAFRKSIVRAVIDAPIAEMVRSLPNCHPSRPVTPLPVRPLALVSSPNFYPLDVLVVSLSVIDLSRWYAYLCILKAFEGVDLHLSATRHVRMDDIYWPNLAYLTVRTSQKDSEHLARVLDYGVRSNFVIDRRRIEELRVQFTDVDKWNQNLSRNLYHFRCWAGSAGFGERFRQQFAEPQHV</sequence>
<evidence type="ECO:0000313" key="1">
    <source>
        <dbReference type="EMBL" id="VDM40168.1"/>
    </source>
</evidence>
<name>A0A183UK27_TOXCA</name>
<protein>
    <submittedName>
        <fullName evidence="3">F-box domain-containing protein</fullName>
    </submittedName>
</protein>
<gene>
    <name evidence="1" type="ORF">TCNE_LOCUS8847</name>
</gene>
<dbReference type="EMBL" id="UYWY01020012">
    <property type="protein sequence ID" value="VDM40168.1"/>
    <property type="molecule type" value="Genomic_DNA"/>
</dbReference>
<evidence type="ECO:0000313" key="3">
    <source>
        <dbReference type="WBParaSite" id="TCNE_0000884701-mRNA-1"/>
    </source>
</evidence>
<evidence type="ECO:0000313" key="2">
    <source>
        <dbReference type="Proteomes" id="UP000050794"/>
    </source>
</evidence>
<reference evidence="1 2" key="2">
    <citation type="submission" date="2018-11" db="EMBL/GenBank/DDBJ databases">
        <authorList>
            <consortium name="Pathogen Informatics"/>
        </authorList>
    </citation>
    <scope>NUCLEOTIDE SEQUENCE [LARGE SCALE GENOMIC DNA]</scope>
</reference>
<proteinExistence type="predicted"/>
<organism evidence="2 3">
    <name type="scientific">Toxocara canis</name>
    <name type="common">Canine roundworm</name>
    <dbReference type="NCBI Taxonomy" id="6265"/>
    <lineage>
        <taxon>Eukaryota</taxon>
        <taxon>Metazoa</taxon>
        <taxon>Ecdysozoa</taxon>
        <taxon>Nematoda</taxon>
        <taxon>Chromadorea</taxon>
        <taxon>Rhabditida</taxon>
        <taxon>Spirurina</taxon>
        <taxon>Ascaridomorpha</taxon>
        <taxon>Ascaridoidea</taxon>
        <taxon>Toxocaridae</taxon>
        <taxon>Toxocara</taxon>
    </lineage>
</organism>
<reference evidence="3" key="1">
    <citation type="submission" date="2016-06" db="UniProtKB">
        <authorList>
            <consortium name="WormBaseParasite"/>
        </authorList>
    </citation>
    <scope>IDENTIFICATION</scope>
</reference>
<dbReference type="Proteomes" id="UP000050794">
    <property type="component" value="Unassembled WGS sequence"/>
</dbReference>